<dbReference type="OrthoDB" id="10260134at2759"/>
<evidence type="ECO:0000256" key="3">
    <source>
        <dbReference type="ARBA" id="ARBA00022516"/>
    </source>
</evidence>
<comment type="caution">
    <text evidence="15">The sequence shown here is derived from an EMBL/GenBank/DDBJ whole genome shotgun (WGS) entry which is preliminary data.</text>
</comment>
<dbReference type="Pfam" id="PF00487">
    <property type="entry name" value="FA_desaturase"/>
    <property type="match status" value="1"/>
</dbReference>
<evidence type="ECO:0000256" key="8">
    <source>
        <dbReference type="ARBA" id="ARBA00023004"/>
    </source>
</evidence>
<comment type="cofactor">
    <cofactor evidence="12">
        <name>Fe(2+)</name>
        <dbReference type="ChEBI" id="CHEBI:29033"/>
    </cofactor>
</comment>
<evidence type="ECO:0000256" key="4">
    <source>
        <dbReference type="ARBA" id="ARBA00022692"/>
    </source>
</evidence>
<keyword evidence="4 12" id="KW-0812">Transmembrane</keyword>
<keyword evidence="7 12" id="KW-0560">Oxidoreductase</keyword>
<dbReference type="GO" id="GO:0006636">
    <property type="term" value="P:unsaturated fatty acid biosynthetic process"/>
    <property type="evidence" value="ECO:0007669"/>
    <property type="project" value="TreeGrafter"/>
</dbReference>
<evidence type="ECO:0000256" key="13">
    <source>
        <dbReference type="SAM" id="Phobius"/>
    </source>
</evidence>
<dbReference type="EMBL" id="NCKV01030423">
    <property type="protein sequence ID" value="RWS19081.1"/>
    <property type="molecule type" value="Genomic_DNA"/>
</dbReference>
<evidence type="ECO:0000256" key="11">
    <source>
        <dbReference type="ARBA" id="ARBA00023160"/>
    </source>
</evidence>
<evidence type="ECO:0000256" key="2">
    <source>
        <dbReference type="ARBA" id="ARBA00009295"/>
    </source>
</evidence>
<reference evidence="15 16" key="1">
    <citation type="journal article" date="2018" name="Gigascience">
        <title>Genomes of trombidid mites reveal novel predicted allergens and laterally-transferred genes associated with secondary metabolism.</title>
        <authorList>
            <person name="Dong X."/>
            <person name="Chaisiri K."/>
            <person name="Xia D."/>
            <person name="Armstrong S.D."/>
            <person name="Fang Y."/>
            <person name="Donnelly M.J."/>
            <person name="Kadowaki T."/>
            <person name="McGarry J.W."/>
            <person name="Darby A.C."/>
            <person name="Makepeace B.L."/>
        </authorList>
    </citation>
    <scope>NUCLEOTIDE SEQUENCE [LARGE SCALE GENOMIC DNA]</scope>
    <source>
        <strain evidence="15">UoL-UT</strain>
    </source>
</reference>
<keyword evidence="3 12" id="KW-0444">Lipid biosynthesis</keyword>
<evidence type="ECO:0000313" key="15">
    <source>
        <dbReference type="EMBL" id="RWS19081.1"/>
    </source>
</evidence>
<dbReference type="PANTHER" id="PTHR11351">
    <property type="entry name" value="ACYL-COA DESATURASE"/>
    <property type="match status" value="1"/>
</dbReference>
<comment type="similarity">
    <text evidence="2 12">Belongs to the fatty acid desaturase type 1 family.</text>
</comment>
<feature type="non-terminal residue" evidence="15">
    <location>
        <position position="227"/>
    </location>
</feature>
<evidence type="ECO:0000313" key="16">
    <source>
        <dbReference type="Proteomes" id="UP000288716"/>
    </source>
</evidence>
<dbReference type="GO" id="GO:0005506">
    <property type="term" value="F:iron ion binding"/>
    <property type="evidence" value="ECO:0007669"/>
    <property type="project" value="TreeGrafter"/>
</dbReference>
<feature type="transmembrane region" description="Helical" evidence="13">
    <location>
        <begin position="45"/>
        <end position="64"/>
    </location>
</feature>
<dbReference type="PANTHER" id="PTHR11351:SF31">
    <property type="entry name" value="DESATURASE 1, ISOFORM A-RELATED"/>
    <property type="match status" value="1"/>
</dbReference>
<evidence type="ECO:0000256" key="7">
    <source>
        <dbReference type="ARBA" id="ARBA00023002"/>
    </source>
</evidence>
<feature type="domain" description="Fatty acid desaturase" evidence="14">
    <location>
        <begin position="40"/>
        <end position="215"/>
    </location>
</feature>
<dbReference type="Proteomes" id="UP000288716">
    <property type="component" value="Unassembled WGS sequence"/>
</dbReference>
<evidence type="ECO:0000256" key="9">
    <source>
        <dbReference type="ARBA" id="ARBA00023098"/>
    </source>
</evidence>
<evidence type="ECO:0000256" key="5">
    <source>
        <dbReference type="ARBA" id="ARBA00022832"/>
    </source>
</evidence>
<evidence type="ECO:0000256" key="10">
    <source>
        <dbReference type="ARBA" id="ARBA00023136"/>
    </source>
</evidence>
<protein>
    <submittedName>
        <fullName evidence="15">Acyl-CoA desaturase-like protein</fullName>
    </submittedName>
</protein>
<comment type="subcellular location">
    <subcellularLocation>
        <location evidence="1">Membrane</location>
        <topology evidence="1">Multi-pass membrane protein</topology>
    </subcellularLocation>
</comment>
<evidence type="ECO:0000256" key="6">
    <source>
        <dbReference type="ARBA" id="ARBA00022989"/>
    </source>
</evidence>
<keyword evidence="11 12" id="KW-0275">Fatty acid biosynthesis</keyword>
<keyword evidence="5" id="KW-0276">Fatty acid metabolism</keyword>
<dbReference type="CDD" id="cd03505">
    <property type="entry name" value="Delta9-FADS-like"/>
    <property type="match status" value="1"/>
</dbReference>
<name>A0A443RUM6_9ACAR</name>
<dbReference type="InterPro" id="IPR005804">
    <property type="entry name" value="FA_desaturase_dom"/>
</dbReference>
<feature type="transmembrane region" description="Helical" evidence="13">
    <location>
        <begin position="194"/>
        <end position="212"/>
    </location>
</feature>
<feature type="transmembrane region" description="Helical" evidence="13">
    <location>
        <begin position="20"/>
        <end position="39"/>
    </location>
</feature>
<dbReference type="GO" id="GO:0004768">
    <property type="term" value="F:stearoyl-CoA 9-desaturase activity"/>
    <property type="evidence" value="ECO:0007669"/>
    <property type="project" value="TreeGrafter"/>
</dbReference>
<evidence type="ECO:0000259" key="14">
    <source>
        <dbReference type="Pfam" id="PF00487"/>
    </source>
</evidence>
<feature type="transmembrane region" description="Helical" evidence="13">
    <location>
        <begin position="157"/>
        <end position="182"/>
    </location>
</feature>
<keyword evidence="9" id="KW-0443">Lipid metabolism</keyword>
<accession>A0A443RUM6</accession>
<evidence type="ECO:0000256" key="1">
    <source>
        <dbReference type="ARBA" id="ARBA00004141"/>
    </source>
</evidence>
<proteinExistence type="inferred from homology"/>
<dbReference type="PRINTS" id="PR00075">
    <property type="entry name" value="FACDDSATRASE"/>
</dbReference>
<dbReference type="GO" id="GO:0005789">
    <property type="term" value="C:endoplasmic reticulum membrane"/>
    <property type="evidence" value="ECO:0007669"/>
    <property type="project" value="TreeGrafter"/>
</dbReference>
<feature type="non-terminal residue" evidence="15">
    <location>
        <position position="1"/>
    </location>
</feature>
<dbReference type="InterPro" id="IPR015876">
    <property type="entry name" value="Acyl-CoA_DS"/>
</dbReference>
<gene>
    <name evidence="15" type="ORF">B4U80_07404</name>
</gene>
<evidence type="ECO:0000256" key="12">
    <source>
        <dbReference type="RuleBase" id="RU000581"/>
    </source>
</evidence>
<keyword evidence="10 13" id="KW-0472">Membrane</keyword>
<sequence length="227" mass="26322">KQINGKRYVFVDSNKTGIVWRNVIAFIIAFRSMFVKLMLLPCKAFFYGLLSGIGIVCGCHRLWAHRSYKATLLLRIFYMLCQTAAGQNDIYIWSRDHRLHHKFSDTDADPHNSKRGMFFCHMGWLLTRKHPDVMVKGATLDCSDLLDDSVVKFQRRFFLPLASVFTIYLPTVICHSMCDISWFDALTIAGIGRYVIFLHITWFVNSAAHLFGDRPYNEKISPRENDQ</sequence>
<organism evidence="15 16">
    <name type="scientific">Leptotrombidium deliense</name>
    <dbReference type="NCBI Taxonomy" id="299467"/>
    <lineage>
        <taxon>Eukaryota</taxon>
        <taxon>Metazoa</taxon>
        <taxon>Ecdysozoa</taxon>
        <taxon>Arthropoda</taxon>
        <taxon>Chelicerata</taxon>
        <taxon>Arachnida</taxon>
        <taxon>Acari</taxon>
        <taxon>Acariformes</taxon>
        <taxon>Trombidiformes</taxon>
        <taxon>Prostigmata</taxon>
        <taxon>Anystina</taxon>
        <taxon>Parasitengona</taxon>
        <taxon>Trombiculoidea</taxon>
        <taxon>Trombiculidae</taxon>
        <taxon>Leptotrombidium</taxon>
    </lineage>
</organism>
<dbReference type="AlphaFoldDB" id="A0A443RUM6"/>
<keyword evidence="6 13" id="KW-1133">Transmembrane helix</keyword>
<keyword evidence="16" id="KW-1185">Reference proteome</keyword>
<dbReference type="VEuPathDB" id="VectorBase:LDEU012959"/>
<keyword evidence="8" id="KW-0408">Iron</keyword>
<comment type="domain">
    <text evidence="12">The histidine box domains are involved in binding the catalytic metal ions.</text>
</comment>
<dbReference type="STRING" id="299467.A0A443RUM6"/>